<gene>
    <name evidence="2" type="ORF">K489DRAFT_254244</name>
</gene>
<reference evidence="2" key="2">
    <citation type="submission" date="2020-04" db="EMBL/GenBank/DDBJ databases">
        <authorList>
            <consortium name="NCBI Genome Project"/>
        </authorList>
    </citation>
    <scope>NUCLEOTIDE SEQUENCE</scope>
    <source>
        <strain evidence="2">CBS 342.82</strain>
    </source>
</reference>
<protein>
    <submittedName>
        <fullName evidence="2">Uncharacterized protein</fullName>
    </submittedName>
</protein>
<dbReference type="Proteomes" id="UP000504637">
    <property type="component" value="Unplaced"/>
</dbReference>
<dbReference type="GeneID" id="54357781"/>
<name>A0A6J3M442_9PEZI</name>
<proteinExistence type="predicted"/>
<reference evidence="2" key="1">
    <citation type="submission" date="2020-01" db="EMBL/GenBank/DDBJ databases">
        <authorList>
            <consortium name="DOE Joint Genome Institute"/>
            <person name="Haridas S."/>
            <person name="Albert R."/>
            <person name="Binder M."/>
            <person name="Bloem J."/>
            <person name="Labutti K."/>
            <person name="Salamov A."/>
            <person name="Andreopoulos B."/>
            <person name="Baker S.E."/>
            <person name="Barry K."/>
            <person name="Bills G."/>
            <person name="Bluhm B.H."/>
            <person name="Cannon C."/>
            <person name="Castanera R."/>
            <person name="Culley D.E."/>
            <person name="Daum C."/>
            <person name="Ezra D."/>
            <person name="Gonzalez J.B."/>
            <person name="Henrissat B."/>
            <person name="Kuo A."/>
            <person name="Liang C."/>
            <person name="Lipzen A."/>
            <person name="Lutzoni F."/>
            <person name="Magnuson J."/>
            <person name="Mondo S."/>
            <person name="Nolan M."/>
            <person name="Ohm R."/>
            <person name="Pangilinan J."/>
            <person name="Park H.-J."/>
            <person name="Ramirez L."/>
            <person name="Alfaro M."/>
            <person name="Sun H."/>
            <person name="Tritt A."/>
            <person name="Yoshinaga Y."/>
            <person name="Zwiers L.-H."/>
            <person name="Turgeon B.G."/>
            <person name="Goodwin S.B."/>
            <person name="Spatafora J.W."/>
            <person name="Crous P.W."/>
            <person name="Grigoriev I.V."/>
        </authorList>
    </citation>
    <scope>NUCLEOTIDE SEQUENCE</scope>
    <source>
        <strain evidence="2">CBS 342.82</strain>
    </source>
</reference>
<dbReference type="AlphaFoldDB" id="A0A6J3M442"/>
<keyword evidence="1" id="KW-1185">Reference proteome</keyword>
<accession>A0A6J3M442</accession>
<reference evidence="2" key="3">
    <citation type="submission" date="2025-08" db="UniProtKB">
        <authorList>
            <consortium name="RefSeq"/>
        </authorList>
    </citation>
    <scope>IDENTIFICATION</scope>
    <source>
        <strain evidence="2">CBS 342.82</strain>
    </source>
</reference>
<evidence type="ECO:0000313" key="1">
    <source>
        <dbReference type="Proteomes" id="UP000504637"/>
    </source>
</evidence>
<evidence type="ECO:0000313" key="2">
    <source>
        <dbReference type="RefSeq" id="XP_033458723.1"/>
    </source>
</evidence>
<sequence length="71" mass="7344">MACLNNKGVRANAGRAAAAHALFVMARLASTFIIQLSQEQQSRSPGAKKSGLIVTDSAGSSISTSFANCFL</sequence>
<organism evidence="2">
    <name type="scientific">Dissoconium aciculare CBS 342.82</name>
    <dbReference type="NCBI Taxonomy" id="1314786"/>
    <lineage>
        <taxon>Eukaryota</taxon>
        <taxon>Fungi</taxon>
        <taxon>Dikarya</taxon>
        <taxon>Ascomycota</taxon>
        <taxon>Pezizomycotina</taxon>
        <taxon>Dothideomycetes</taxon>
        <taxon>Dothideomycetidae</taxon>
        <taxon>Mycosphaerellales</taxon>
        <taxon>Dissoconiaceae</taxon>
        <taxon>Dissoconium</taxon>
    </lineage>
</organism>
<dbReference type="RefSeq" id="XP_033458723.1">
    <property type="nucleotide sequence ID" value="XM_033599982.1"/>
</dbReference>